<sequence length="194" mass="21599">MVLVTNCIAAASPLTQIFQHRFIRPLVKPTGRCLGLPQGGSLPVIPDEERPPGRERKTHVWACGNCSLGVMEDCFRPQCITADGVGRGMLSANREFESPTINVCKGDRIVVDMEVMAQGFQECIHWHGLFQEGSQYYDGVPMLTQCAVQFPDSFRYQFCVNQCGTYFYHSHVAVELNTTSALANYATEALLAFR</sequence>
<dbReference type="InterPro" id="IPR045087">
    <property type="entry name" value="Cu-oxidase_fam"/>
</dbReference>
<dbReference type="GO" id="GO:0016491">
    <property type="term" value="F:oxidoreductase activity"/>
    <property type="evidence" value="ECO:0007669"/>
    <property type="project" value="TreeGrafter"/>
</dbReference>
<evidence type="ECO:0000259" key="2">
    <source>
        <dbReference type="Pfam" id="PF07732"/>
    </source>
</evidence>
<proteinExistence type="inferred from homology"/>
<name>A0A7R8VR00_TIMDO</name>
<dbReference type="InterPro" id="IPR011707">
    <property type="entry name" value="Cu-oxidase-like_N"/>
</dbReference>
<protein>
    <recommendedName>
        <fullName evidence="2">Plastocyanin-like domain-containing protein</fullName>
    </recommendedName>
</protein>
<organism evidence="3">
    <name type="scientific">Timema douglasi</name>
    <name type="common">Walking stick</name>
    <dbReference type="NCBI Taxonomy" id="61478"/>
    <lineage>
        <taxon>Eukaryota</taxon>
        <taxon>Metazoa</taxon>
        <taxon>Ecdysozoa</taxon>
        <taxon>Arthropoda</taxon>
        <taxon>Hexapoda</taxon>
        <taxon>Insecta</taxon>
        <taxon>Pterygota</taxon>
        <taxon>Neoptera</taxon>
        <taxon>Polyneoptera</taxon>
        <taxon>Phasmatodea</taxon>
        <taxon>Timematodea</taxon>
        <taxon>Timematoidea</taxon>
        <taxon>Timematidae</taxon>
        <taxon>Timema</taxon>
    </lineage>
</organism>
<accession>A0A7R8VR00</accession>
<dbReference type="EMBL" id="OA570109">
    <property type="protein sequence ID" value="CAD7203048.1"/>
    <property type="molecule type" value="Genomic_DNA"/>
</dbReference>
<evidence type="ECO:0000313" key="3">
    <source>
        <dbReference type="EMBL" id="CAD7203048.1"/>
    </source>
</evidence>
<dbReference type="GO" id="GO:0005507">
    <property type="term" value="F:copper ion binding"/>
    <property type="evidence" value="ECO:0007669"/>
    <property type="project" value="InterPro"/>
</dbReference>
<dbReference type="Gene3D" id="2.60.40.420">
    <property type="entry name" value="Cupredoxins - blue copper proteins"/>
    <property type="match status" value="1"/>
</dbReference>
<dbReference type="InterPro" id="IPR008972">
    <property type="entry name" value="Cupredoxin"/>
</dbReference>
<feature type="domain" description="Plastocyanin-like" evidence="2">
    <location>
        <begin position="82"/>
        <end position="175"/>
    </location>
</feature>
<dbReference type="GO" id="GO:0005886">
    <property type="term" value="C:plasma membrane"/>
    <property type="evidence" value="ECO:0007669"/>
    <property type="project" value="TreeGrafter"/>
</dbReference>
<dbReference type="AlphaFoldDB" id="A0A7R8VR00"/>
<reference evidence="3" key="1">
    <citation type="submission" date="2020-11" db="EMBL/GenBank/DDBJ databases">
        <authorList>
            <person name="Tran Van P."/>
        </authorList>
    </citation>
    <scope>NUCLEOTIDE SEQUENCE</scope>
</reference>
<gene>
    <name evidence="3" type="ORF">TDIB3V08_LOCUS9225</name>
</gene>
<comment type="similarity">
    <text evidence="1">Belongs to the multicopper oxidase family.</text>
</comment>
<evidence type="ECO:0000256" key="1">
    <source>
        <dbReference type="ARBA" id="ARBA00010609"/>
    </source>
</evidence>
<dbReference type="PANTHER" id="PTHR11709:SF232">
    <property type="entry name" value="STRAW, ISOFORM G"/>
    <property type="match status" value="1"/>
</dbReference>
<dbReference type="SUPFAM" id="SSF49503">
    <property type="entry name" value="Cupredoxins"/>
    <property type="match status" value="1"/>
</dbReference>
<dbReference type="GO" id="GO:0006826">
    <property type="term" value="P:iron ion transport"/>
    <property type="evidence" value="ECO:0007669"/>
    <property type="project" value="TreeGrafter"/>
</dbReference>
<dbReference type="PANTHER" id="PTHR11709">
    <property type="entry name" value="MULTI-COPPER OXIDASE"/>
    <property type="match status" value="1"/>
</dbReference>
<dbReference type="Pfam" id="PF07732">
    <property type="entry name" value="Cu-oxidase_3"/>
    <property type="match status" value="1"/>
</dbReference>